<dbReference type="GO" id="GO:0061599">
    <property type="term" value="F:molybdopterin molybdotransferase activity"/>
    <property type="evidence" value="ECO:0007669"/>
    <property type="project" value="UniProtKB-UniRule"/>
</dbReference>
<comment type="cofactor">
    <cofactor evidence="6">
        <name>Mg(2+)</name>
        <dbReference type="ChEBI" id="CHEBI:18420"/>
    </cofactor>
</comment>
<evidence type="ECO:0000256" key="1">
    <source>
        <dbReference type="ARBA" id="ARBA00002901"/>
    </source>
</evidence>
<dbReference type="EC" id="2.10.1.1" evidence="6"/>
<dbReference type="Pfam" id="PF03454">
    <property type="entry name" value="MoeA_C"/>
    <property type="match status" value="1"/>
</dbReference>
<dbReference type="GO" id="GO:0046872">
    <property type="term" value="F:metal ion binding"/>
    <property type="evidence" value="ECO:0007669"/>
    <property type="project" value="UniProtKB-UniRule"/>
</dbReference>
<evidence type="ECO:0000259" key="7">
    <source>
        <dbReference type="SMART" id="SM00852"/>
    </source>
</evidence>
<accession>A0A1M6KUS7</accession>
<dbReference type="InterPro" id="IPR038987">
    <property type="entry name" value="MoeA-like"/>
</dbReference>
<evidence type="ECO:0000256" key="6">
    <source>
        <dbReference type="RuleBase" id="RU365090"/>
    </source>
</evidence>
<dbReference type="InterPro" id="IPR005111">
    <property type="entry name" value="MoeA_C_domain_IV"/>
</dbReference>
<protein>
    <recommendedName>
        <fullName evidence="6">Molybdopterin molybdenumtransferase</fullName>
        <ecNumber evidence="6">2.10.1.1</ecNumber>
    </recommendedName>
</protein>
<dbReference type="Pfam" id="PF03453">
    <property type="entry name" value="MoeA_N"/>
    <property type="match status" value="1"/>
</dbReference>
<evidence type="ECO:0000313" key="8">
    <source>
        <dbReference type="EMBL" id="SHJ62679.1"/>
    </source>
</evidence>
<keyword evidence="6" id="KW-0500">Molybdenum</keyword>
<dbReference type="GO" id="GO:0006777">
    <property type="term" value="P:Mo-molybdopterin cofactor biosynthetic process"/>
    <property type="evidence" value="ECO:0007669"/>
    <property type="project" value="UniProtKB-UniRule"/>
</dbReference>
<evidence type="ECO:0000256" key="3">
    <source>
        <dbReference type="ARBA" id="ARBA00010763"/>
    </source>
</evidence>
<dbReference type="NCBIfam" id="TIGR00177">
    <property type="entry name" value="molyb_syn"/>
    <property type="match status" value="1"/>
</dbReference>
<keyword evidence="6" id="KW-0460">Magnesium</keyword>
<dbReference type="InterPro" id="IPR036425">
    <property type="entry name" value="MoaB/Mog-like_dom_sf"/>
</dbReference>
<dbReference type="SMART" id="SM00852">
    <property type="entry name" value="MoCF_biosynth"/>
    <property type="match status" value="1"/>
</dbReference>
<dbReference type="GO" id="GO:0005829">
    <property type="term" value="C:cytosol"/>
    <property type="evidence" value="ECO:0007669"/>
    <property type="project" value="TreeGrafter"/>
</dbReference>
<dbReference type="STRING" id="156994.SAMN04488028_101714"/>
<keyword evidence="4 6" id="KW-0501">Molybdenum cofactor biosynthesis</keyword>
<evidence type="ECO:0000256" key="4">
    <source>
        <dbReference type="ARBA" id="ARBA00023150"/>
    </source>
</evidence>
<dbReference type="Gene3D" id="2.170.190.11">
    <property type="entry name" value="Molybdopterin biosynthesis moea protein, domain 3"/>
    <property type="match status" value="1"/>
</dbReference>
<comment type="pathway">
    <text evidence="2 6">Cofactor biosynthesis; molybdopterin biosynthesis.</text>
</comment>
<dbReference type="InterPro" id="IPR005110">
    <property type="entry name" value="MoeA_linker/N"/>
</dbReference>
<keyword evidence="6" id="KW-0479">Metal-binding</keyword>
<dbReference type="InterPro" id="IPR001453">
    <property type="entry name" value="MoaB/Mog_dom"/>
</dbReference>
<comment type="function">
    <text evidence="1 6">Catalyzes the insertion of molybdate into adenylated molybdopterin with the concomitant release of AMP.</text>
</comment>
<dbReference type="PROSITE" id="PS01079">
    <property type="entry name" value="MOCF_BIOSYNTHESIS_2"/>
    <property type="match status" value="1"/>
</dbReference>
<comment type="similarity">
    <text evidence="3 6">Belongs to the MoeA family.</text>
</comment>
<dbReference type="Gene3D" id="3.90.105.10">
    <property type="entry name" value="Molybdopterin biosynthesis moea protein, domain 2"/>
    <property type="match status" value="1"/>
</dbReference>
<dbReference type="PANTHER" id="PTHR10192:SF5">
    <property type="entry name" value="GEPHYRIN"/>
    <property type="match status" value="1"/>
</dbReference>
<evidence type="ECO:0000313" key="9">
    <source>
        <dbReference type="Proteomes" id="UP000184474"/>
    </source>
</evidence>
<name>A0A1M6KUS7_REIAG</name>
<feature type="domain" description="MoaB/Mog" evidence="7">
    <location>
        <begin position="180"/>
        <end position="317"/>
    </location>
</feature>
<sequence length="400" mass="44040">MISVEEARNIIHAQAPEWGEERVLLHESIGRVLAQPVVADRDFPPFHRVTMDGVAIRYEDFKRGERNFKVVGTQYAGEESRAVSNPGECLEIMTGAMLDASCDVIVRYEDVTFEDKSDGKWAHISDEEVFRFKNVHQQGSDQQTGEVLVESGAQIHTGIVAILATVGQEQVTVRRLPKVAVVSTGDELVEVGDTPQAYQIRKSNVTMIVASLMRQGIACQAFHLNDRVEELVRELPGLLEAHDVLLLSGGVSKGKADYLPEVLESLGVQKEFHRVAQRPGKPFWFGSYGEKAVFAFPGNPISTLMCFQVYCLPWIHQQAGVPNLGLTAVLMENFVFKPDLGYFLQVSVSHEGGQCRATPVQGNGSGDLATLAKVDGFIYLPAGQMVYGKGDVFPYYPLGL</sequence>
<organism evidence="8 9">
    <name type="scientific">Reichenbachiella agariperforans</name>
    <dbReference type="NCBI Taxonomy" id="156994"/>
    <lineage>
        <taxon>Bacteria</taxon>
        <taxon>Pseudomonadati</taxon>
        <taxon>Bacteroidota</taxon>
        <taxon>Cytophagia</taxon>
        <taxon>Cytophagales</taxon>
        <taxon>Reichenbachiellaceae</taxon>
        <taxon>Reichenbachiella</taxon>
    </lineage>
</organism>
<dbReference type="EMBL" id="FRAA01000001">
    <property type="protein sequence ID" value="SHJ62679.1"/>
    <property type="molecule type" value="Genomic_DNA"/>
</dbReference>
<dbReference type="InterPro" id="IPR036135">
    <property type="entry name" value="MoeA_linker/N_sf"/>
</dbReference>
<dbReference type="SUPFAM" id="SSF53218">
    <property type="entry name" value="Molybdenum cofactor biosynthesis proteins"/>
    <property type="match status" value="1"/>
</dbReference>
<dbReference type="InterPro" id="IPR008284">
    <property type="entry name" value="MoCF_biosynth_CS"/>
</dbReference>
<dbReference type="UniPathway" id="UPA00344"/>
<proteinExistence type="inferred from homology"/>
<reference evidence="9" key="1">
    <citation type="submission" date="2016-11" db="EMBL/GenBank/DDBJ databases">
        <authorList>
            <person name="Varghese N."/>
            <person name="Submissions S."/>
        </authorList>
    </citation>
    <scope>NUCLEOTIDE SEQUENCE [LARGE SCALE GENOMIC DNA]</scope>
    <source>
        <strain evidence="9">DSM 26134</strain>
    </source>
</reference>
<keyword evidence="6" id="KW-0808">Transferase</keyword>
<dbReference type="Pfam" id="PF00994">
    <property type="entry name" value="MoCF_biosynth"/>
    <property type="match status" value="1"/>
</dbReference>
<keyword evidence="9" id="KW-1185">Reference proteome</keyword>
<dbReference type="Gene3D" id="2.40.340.10">
    <property type="entry name" value="MoeA, C-terminal, domain IV"/>
    <property type="match status" value="1"/>
</dbReference>
<dbReference type="PANTHER" id="PTHR10192">
    <property type="entry name" value="MOLYBDOPTERIN BIOSYNTHESIS PROTEIN"/>
    <property type="match status" value="1"/>
</dbReference>
<dbReference type="Gene3D" id="3.40.980.10">
    <property type="entry name" value="MoaB/Mog-like domain"/>
    <property type="match status" value="1"/>
</dbReference>
<comment type="catalytic activity">
    <reaction evidence="5">
        <text>adenylyl-molybdopterin + molybdate = Mo-molybdopterin + AMP + H(+)</text>
        <dbReference type="Rhea" id="RHEA:35047"/>
        <dbReference type="ChEBI" id="CHEBI:15378"/>
        <dbReference type="ChEBI" id="CHEBI:36264"/>
        <dbReference type="ChEBI" id="CHEBI:62727"/>
        <dbReference type="ChEBI" id="CHEBI:71302"/>
        <dbReference type="ChEBI" id="CHEBI:456215"/>
        <dbReference type="EC" id="2.10.1.1"/>
    </reaction>
</comment>
<dbReference type="RefSeq" id="WP_073119448.1">
    <property type="nucleotide sequence ID" value="NZ_FRAA01000001.1"/>
</dbReference>
<dbReference type="CDD" id="cd00887">
    <property type="entry name" value="MoeA"/>
    <property type="match status" value="1"/>
</dbReference>
<dbReference type="SUPFAM" id="SSF63882">
    <property type="entry name" value="MoeA N-terminal region -like"/>
    <property type="match status" value="1"/>
</dbReference>
<dbReference type="Proteomes" id="UP000184474">
    <property type="component" value="Unassembled WGS sequence"/>
</dbReference>
<evidence type="ECO:0000256" key="5">
    <source>
        <dbReference type="ARBA" id="ARBA00047317"/>
    </source>
</evidence>
<dbReference type="AlphaFoldDB" id="A0A1M6KUS7"/>
<dbReference type="InterPro" id="IPR036688">
    <property type="entry name" value="MoeA_C_domain_IV_sf"/>
</dbReference>
<evidence type="ECO:0000256" key="2">
    <source>
        <dbReference type="ARBA" id="ARBA00005046"/>
    </source>
</evidence>
<gene>
    <name evidence="8" type="ORF">SAMN04488028_101714</name>
</gene>
<dbReference type="SUPFAM" id="SSF63867">
    <property type="entry name" value="MoeA C-terminal domain-like"/>
    <property type="match status" value="1"/>
</dbReference>